<accession>A0A4Y2GLH0</accession>
<reference evidence="1 2" key="1">
    <citation type="journal article" date="2019" name="Sci. Rep.">
        <title>Orb-weaving spider Araneus ventricosus genome elucidates the spidroin gene catalogue.</title>
        <authorList>
            <person name="Kono N."/>
            <person name="Nakamura H."/>
            <person name="Ohtoshi R."/>
            <person name="Moran D.A.P."/>
            <person name="Shinohara A."/>
            <person name="Yoshida Y."/>
            <person name="Fujiwara M."/>
            <person name="Mori M."/>
            <person name="Tomita M."/>
            <person name="Arakawa K."/>
        </authorList>
    </citation>
    <scope>NUCLEOTIDE SEQUENCE [LARGE SCALE GENOMIC DNA]</scope>
</reference>
<proteinExistence type="predicted"/>
<dbReference type="AlphaFoldDB" id="A0A4Y2GLH0"/>
<comment type="caution">
    <text evidence="1">The sequence shown here is derived from an EMBL/GenBank/DDBJ whole genome shotgun (WGS) entry which is preliminary data.</text>
</comment>
<protein>
    <submittedName>
        <fullName evidence="1">Uncharacterized protein</fullName>
    </submittedName>
</protein>
<dbReference type="EMBL" id="BGPR01001447">
    <property type="protein sequence ID" value="GBM54181.1"/>
    <property type="molecule type" value="Genomic_DNA"/>
</dbReference>
<gene>
    <name evidence="1" type="ORF">AVEN_64527_1</name>
</gene>
<evidence type="ECO:0000313" key="2">
    <source>
        <dbReference type="Proteomes" id="UP000499080"/>
    </source>
</evidence>
<evidence type="ECO:0000313" key="1">
    <source>
        <dbReference type="EMBL" id="GBM54181.1"/>
    </source>
</evidence>
<sequence length="223" mass="25228">MLVHLHAAENIHYAKSDHIYLQNMSKLKTTLLNQEFERFIRGTSDLKKFLVCLKQHSSFKKSEELISLSSGIVVDDRVNCDSGEELGENVVKGIVGKRFADVTLKKKVPVFALATMGNTIIIDKDPVVVNLNQLFHRIACVVRSAGDLEGCLQYEFAPYPQSLFDETSGFAGEKYRTLLKSSKSCARLYNCVTEDHVRVKLTSALTREDYAKQRRLLIKDKNL</sequence>
<dbReference type="OrthoDB" id="6760986at2759"/>
<dbReference type="Proteomes" id="UP000499080">
    <property type="component" value="Unassembled WGS sequence"/>
</dbReference>
<organism evidence="1 2">
    <name type="scientific">Araneus ventricosus</name>
    <name type="common">Orbweaver spider</name>
    <name type="synonym">Epeira ventricosa</name>
    <dbReference type="NCBI Taxonomy" id="182803"/>
    <lineage>
        <taxon>Eukaryota</taxon>
        <taxon>Metazoa</taxon>
        <taxon>Ecdysozoa</taxon>
        <taxon>Arthropoda</taxon>
        <taxon>Chelicerata</taxon>
        <taxon>Arachnida</taxon>
        <taxon>Araneae</taxon>
        <taxon>Araneomorphae</taxon>
        <taxon>Entelegynae</taxon>
        <taxon>Araneoidea</taxon>
        <taxon>Araneidae</taxon>
        <taxon>Araneus</taxon>
    </lineage>
</organism>
<name>A0A4Y2GLH0_ARAVE</name>
<keyword evidence="2" id="KW-1185">Reference proteome</keyword>